<dbReference type="Proteomes" id="UP000019478">
    <property type="component" value="Unassembled WGS sequence"/>
</dbReference>
<dbReference type="GeneID" id="19174024"/>
<dbReference type="eggNOG" id="ENOG502RR9A">
    <property type="taxonomic scope" value="Eukaryota"/>
</dbReference>
<dbReference type="RefSeq" id="XP_007738224.1">
    <property type="nucleotide sequence ID" value="XM_007740034.1"/>
</dbReference>
<dbReference type="HOGENOM" id="CLU_023042_0_0_1"/>
<feature type="compositionally biased region" description="Low complexity" evidence="1">
    <location>
        <begin position="166"/>
        <end position="179"/>
    </location>
</feature>
<protein>
    <submittedName>
        <fullName evidence="2">Uncharacterized protein</fullName>
    </submittedName>
</protein>
<feature type="compositionally biased region" description="Pro residues" evidence="1">
    <location>
        <begin position="180"/>
        <end position="200"/>
    </location>
</feature>
<dbReference type="EMBL" id="AMGY01000010">
    <property type="protein sequence ID" value="EXJ77714.1"/>
    <property type="molecule type" value="Genomic_DNA"/>
</dbReference>
<feature type="compositionally biased region" description="Basic and acidic residues" evidence="1">
    <location>
        <begin position="146"/>
        <end position="162"/>
    </location>
</feature>
<comment type="caution">
    <text evidence="2">The sequence shown here is derived from an EMBL/GenBank/DDBJ whole genome shotgun (WGS) entry which is preliminary data.</text>
</comment>
<reference evidence="2 3" key="1">
    <citation type="submission" date="2013-03" db="EMBL/GenBank/DDBJ databases">
        <title>The Genome Sequence of Capronia epimyces CBS 606.96.</title>
        <authorList>
            <consortium name="The Broad Institute Genomics Platform"/>
            <person name="Cuomo C."/>
            <person name="de Hoog S."/>
            <person name="Gorbushina A."/>
            <person name="Walker B."/>
            <person name="Young S.K."/>
            <person name="Zeng Q."/>
            <person name="Gargeya S."/>
            <person name="Fitzgerald M."/>
            <person name="Haas B."/>
            <person name="Abouelleil A."/>
            <person name="Allen A.W."/>
            <person name="Alvarado L."/>
            <person name="Arachchi H.M."/>
            <person name="Berlin A.M."/>
            <person name="Chapman S.B."/>
            <person name="Gainer-Dewar J."/>
            <person name="Goldberg J."/>
            <person name="Griggs A."/>
            <person name="Gujja S."/>
            <person name="Hansen M."/>
            <person name="Howarth C."/>
            <person name="Imamovic A."/>
            <person name="Ireland A."/>
            <person name="Larimer J."/>
            <person name="McCowan C."/>
            <person name="Murphy C."/>
            <person name="Pearson M."/>
            <person name="Poon T.W."/>
            <person name="Priest M."/>
            <person name="Roberts A."/>
            <person name="Saif S."/>
            <person name="Shea T."/>
            <person name="Sisk P."/>
            <person name="Sykes S."/>
            <person name="Wortman J."/>
            <person name="Nusbaum C."/>
            <person name="Birren B."/>
        </authorList>
    </citation>
    <scope>NUCLEOTIDE SEQUENCE [LARGE SCALE GENOMIC DNA]</scope>
    <source>
        <strain evidence="2 3">CBS 606.96</strain>
    </source>
</reference>
<keyword evidence="3" id="KW-1185">Reference proteome</keyword>
<organism evidence="2 3">
    <name type="scientific">Capronia epimyces CBS 606.96</name>
    <dbReference type="NCBI Taxonomy" id="1182542"/>
    <lineage>
        <taxon>Eukaryota</taxon>
        <taxon>Fungi</taxon>
        <taxon>Dikarya</taxon>
        <taxon>Ascomycota</taxon>
        <taxon>Pezizomycotina</taxon>
        <taxon>Eurotiomycetes</taxon>
        <taxon>Chaetothyriomycetidae</taxon>
        <taxon>Chaetothyriales</taxon>
        <taxon>Herpotrichiellaceae</taxon>
        <taxon>Capronia</taxon>
    </lineage>
</organism>
<name>W9Y5I1_9EURO</name>
<feature type="compositionally biased region" description="Low complexity" evidence="1">
    <location>
        <begin position="384"/>
        <end position="397"/>
    </location>
</feature>
<feature type="compositionally biased region" description="Polar residues" evidence="1">
    <location>
        <begin position="251"/>
        <end position="271"/>
    </location>
</feature>
<sequence>MLRLGDAVRSKLKGPPLRRHSEKALRLGRSEGADEGSILAVENSVARRRTEALNLYKGKIKGLTGNGHIRRKPVNGSKAPGIHQDAPLLSGLTDPLMAESAEQSDNDSAFGSLTRSFASAVDKLDFSSSLPYNVPFLRSRSSFFSAKKDKDKDGGEREEKRQVSGASSAMRSPSASLPSSSPPAPPSDRAPAPAPAPPDQTAPDHHASQSAPSTGLVFASEKNPYVLPEAPDGHLIHGNPLRMHPPFGMATTPSHSLRANQRINDHQSASPTPRIEIPRRESEDDDDDSLSLEDAPIYSPSLGDLSQYARDTPASKATYRSEPQGSRVVDAVSISTPTPTPTRNTPTGRQQRGVLKKSKSGMGMFSRSKSGRILTMTKSKGAGSDSPNATAPSTPSPLDQREINRNDSTGKDKTVKKSRSLHFGGLFKRPSEPDLAAPIPRDLSVPFQPATPSPLRTVTRARGNDGKLQSHVQGRRSSSGL</sequence>
<dbReference type="OrthoDB" id="4117985at2759"/>
<evidence type="ECO:0000313" key="3">
    <source>
        <dbReference type="Proteomes" id="UP000019478"/>
    </source>
</evidence>
<evidence type="ECO:0000313" key="2">
    <source>
        <dbReference type="EMBL" id="EXJ77714.1"/>
    </source>
</evidence>
<accession>W9Y5I1</accession>
<feature type="region of interest" description="Disordered" evidence="1">
    <location>
        <begin position="146"/>
        <end position="481"/>
    </location>
</feature>
<feature type="compositionally biased region" description="Polar residues" evidence="1">
    <location>
        <begin position="470"/>
        <end position="481"/>
    </location>
</feature>
<gene>
    <name evidence="2" type="ORF">A1O3_09943</name>
</gene>
<feature type="compositionally biased region" description="Basic residues" evidence="1">
    <location>
        <begin position="10"/>
        <end position="21"/>
    </location>
</feature>
<feature type="region of interest" description="Disordered" evidence="1">
    <location>
        <begin position="67"/>
        <end position="89"/>
    </location>
</feature>
<dbReference type="AlphaFoldDB" id="W9Y5I1"/>
<evidence type="ECO:0000256" key="1">
    <source>
        <dbReference type="SAM" id="MobiDB-lite"/>
    </source>
</evidence>
<feature type="region of interest" description="Disordered" evidence="1">
    <location>
        <begin position="1"/>
        <end position="29"/>
    </location>
</feature>
<proteinExistence type="predicted"/>
<feature type="compositionally biased region" description="Basic and acidic residues" evidence="1">
    <location>
        <begin position="399"/>
        <end position="415"/>
    </location>
</feature>